<dbReference type="EC" id="2.1.1.193" evidence="10"/>
<evidence type="ECO:0000259" key="12">
    <source>
        <dbReference type="Pfam" id="PF20260"/>
    </source>
</evidence>
<organism evidence="13 14">
    <name type="scientific">Allomeiothermus silvanus (strain ATCC 700542 / DSM 9946 / NBRC 106475 / NCIMB 13440 / VI-R2)</name>
    <name type="common">Thermus silvanus</name>
    <dbReference type="NCBI Taxonomy" id="526227"/>
    <lineage>
        <taxon>Bacteria</taxon>
        <taxon>Thermotogati</taxon>
        <taxon>Deinococcota</taxon>
        <taxon>Deinococci</taxon>
        <taxon>Thermales</taxon>
        <taxon>Thermaceae</taxon>
        <taxon>Allomeiothermus</taxon>
    </lineage>
</organism>
<comment type="subcellular location">
    <subcellularLocation>
        <location evidence="1 10">Cytoplasm</location>
    </subcellularLocation>
</comment>
<dbReference type="Pfam" id="PF20260">
    <property type="entry name" value="PUA_4"/>
    <property type="match status" value="1"/>
</dbReference>
<dbReference type="InterPro" id="IPR029026">
    <property type="entry name" value="tRNA_m1G_MTases_N"/>
</dbReference>
<dbReference type="CDD" id="cd18084">
    <property type="entry name" value="RsmE-like"/>
    <property type="match status" value="1"/>
</dbReference>
<dbReference type="InterPro" id="IPR046887">
    <property type="entry name" value="RsmE_PUA-like"/>
</dbReference>
<evidence type="ECO:0000256" key="10">
    <source>
        <dbReference type="PIRNR" id="PIRNR015601"/>
    </source>
</evidence>
<dbReference type="STRING" id="526227.Mesil_1997"/>
<evidence type="ECO:0000313" key="13">
    <source>
        <dbReference type="EMBL" id="ADH63871.1"/>
    </source>
</evidence>
<dbReference type="Gene3D" id="2.40.240.20">
    <property type="entry name" value="Hypothetical PUA domain-like, domain 1"/>
    <property type="match status" value="1"/>
</dbReference>
<keyword evidence="4 10" id="KW-0698">rRNA processing</keyword>
<dbReference type="GO" id="GO:0070475">
    <property type="term" value="P:rRNA base methylation"/>
    <property type="evidence" value="ECO:0007669"/>
    <property type="project" value="TreeGrafter"/>
</dbReference>
<dbReference type="GO" id="GO:0070042">
    <property type="term" value="F:rRNA (uridine-N3-)-methyltransferase activity"/>
    <property type="evidence" value="ECO:0007669"/>
    <property type="project" value="TreeGrafter"/>
</dbReference>
<evidence type="ECO:0000259" key="11">
    <source>
        <dbReference type="Pfam" id="PF04452"/>
    </source>
</evidence>
<dbReference type="GO" id="GO:0005737">
    <property type="term" value="C:cytoplasm"/>
    <property type="evidence" value="ECO:0007669"/>
    <property type="project" value="UniProtKB-SubCell"/>
</dbReference>
<name>D7BH18_ALLS1</name>
<dbReference type="AlphaFoldDB" id="D7BH18"/>
<keyword evidence="6 10" id="KW-0808">Transferase</keyword>
<comment type="catalytic activity">
    <reaction evidence="9 10">
        <text>uridine(1498) in 16S rRNA + S-adenosyl-L-methionine = N(3)-methyluridine(1498) in 16S rRNA + S-adenosyl-L-homocysteine + H(+)</text>
        <dbReference type="Rhea" id="RHEA:42920"/>
        <dbReference type="Rhea" id="RHEA-COMP:10283"/>
        <dbReference type="Rhea" id="RHEA-COMP:10284"/>
        <dbReference type="ChEBI" id="CHEBI:15378"/>
        <dbReference type="ChEBI" id="CHEBI:57856"/>
        <dbReference type="ChEBI" id="CHEBI:59789"/>
        <dbReference type="ChEBI" id="CHEBI:65315"/>
        <dbReference type="ChEBI" id="CHEBI:74502"/>
        <dbReference type="EC" id="2.1.1.193"/>
    </reaction>
</comment>
<dbReference type="InterPro" id="IPR029028">
    <property type="entry name" value="Alpha/beta_knot_MTases"/>
</dbReference>
<gene>
    <name evidence="13" type="ordered locus">Mesil_1997</name>
</gene>
<comment type="similarity">
    <text evidence="2 10">Belongs to the RNA methyltransferase RsmE family.</text>
</comment>
<dbReference type="KEGG" id="msv:Mesil_1997"/>
<dbReference type="InterPro" id="IPR015947">
    <property type="entry name" value="PUA-like_sf"/>
</dbReference>
<dbReference type="NCBIfam" id="TIGR00046">
    <property type="entry name" value="RsmE family RNA methyltransferase"/>
    <property type="match status" value="1"/>
</dbReference>
<evidence type="ECO:0000256" key="9">
    <source>
        <dbReference type="ARBA" id="ARBA00047944"/>
    </source>
</evidence>
<proteinExistence type="inferred from homology"/>
<dbReference type="Gene3D" id="3.40.1280.10">
    <property type="match status" value="1"/>
</dbReference>
<dbReference type="HOGENOM" id="CLU_067442_3_0_0"/>
<dbReference type="Proteomes" id="UP000001916">
    <property type="component" value="Chromosome"/>
</dbReference>
<dbReference type="Pfam" id="PF04452">
    <property type="entry name" value="Methyltrans_RNA"/>
    <property type="match status" value="1"/>
</dbReference>
<dbReference type="PANTHER" id="PTHR30027">
    <property type="entry name" value="RIBOSOMAL RNA SMALL SUBUNIT METHYLTRANSFERASE E"/>
    <property type="match status" value="1"/>
</dbReference>
<dbReference type="EMBL" id="CP002042">
    <property type="protein sequence ID" value="ADH63871.1"/>
    <property type="molecule type" value="Genomic_DNA"/>
</dbReference>
<dbReference type="InterPro" id="IPR046886">
    <property type="entry name" value="RsmE_MTase_dom"/>
</dbReference>
<dbReference type="OrthoDB" id="9815641at2"/>
<protein>
    <recommendedName>
        <fullName evidence="10">Ribosomal RNA small subunit methyltransferase E</fullName>
        <ecNumber evidence="10">2.1.1.193</ecNumber>
    </recommendedName>
</protein>
<sequence>MRPHRAFAPKLEPLLTLTGREAHHLADVLRARPGDAVTVFDGEGLEGRAVVRSVEDGVVELEVTETWPASREVPVPVVLYVALLKGDKLADVVRAATELGAIKIIPLVCVHSVAKEMGEGKLLRLRRVALEAAKQSERTTIPEVLAPIPLSAIPPVEQGLVAHPGGTLRVRDILELSRPVAIATGPEGGFSEDEMQILLERGFTPVTLGRRILRAETAPLALLSLVTAGEGV</sequence>
<feature type="domain" description="Ribosomal RNA small subunit methyltransferase E methyltransferase" evidence="11">
    <location>
        <begin position="72"/>
        <end position="226"/>
    </location>
</feature>
<dbReference type="PIRSF" id="PIRSF015601">
    <property type="entry name" value="MTase_slr0722"/>
    <property type="match status" value="1"/>
</dbReference>
<dbReference type="SUPFAM" id="SSF88697">
    <property type="entry name" value="PUA domain-like"/>
    <property type="match status" value="1"/>
</dbReference>
<evidence type="ECO:0000256" key="3">
    <source>
        <dbReference type="ARBA" id="ARBA00022490"/>
    </source>
</evidence>
<dbReference type="RefSeq" id="WP_013158423.1">
    <property type="nucleotide sequence ID" value="NC_014212.1"/>
</dbReference>
<keyword evidence="5 10" id="KW-0489">Methyltransferase</keyword>
<feature type="domain" description="Ribosomal RNA small subunit methyltransferase E PUA-like" evidence="12">
    <location>
        <begin position="17"/>
        <end position="57"/>
    </location>
</feature>
<evidence type="ECO:0000313" key="14">
    <source>
        <dbReference type="Proteomes" id="UP000001916"/>
    </source>
</evidence>
<comment type="function">
    <text evidence="8 10">Specifically methylates the N3 position of the uracil ring of uridine 1498 (m3U1498) in 16S rRNA. Acts on the fully assembled 30S ribosomal subunit.</text>
</comment>
<dbReference type="PANTHER" id="PTHR30027:SF3">
    <property type="entry name" value="16S RRNA (URACIL(1498)-N(3))-METHYLTRANSFERASE"/>
    <property type="match status" value="1"/>
</dbReference>
<keyword evidence="7 10" id="KW-0949">S-adenosyl-L-methionine</keyword>
<dbReference type="NCBIfam" id="NF008706">
    <property type="entry name" value="PRK11713.7-1"/>
    <property type="match status" value="1"/>
</dbReference>
<evidence type="ECO:0000256" key="2">
    <source>
        <dbReference type="ARBA" id="ARBA00005528"/>
    </source>
</evidence>
<evidence type="ECO:0000256" key="4">
    <source>
        <dbReference type="ARBA" id="ARBA00022552"/>
    </source>
</evidence>
<dbReference type="SUPFAM" id="SSF75217">
    <property type="entry name" value="alpha/beta knot"/>
    <property type="match status" value="1"/>
</dbReference>
<evidence type="ECO:0000256" key="5">
    <source>
        <dbReference type="ARBA" id="ARBA00022603"/>
    </source>
</evidence>
<dbReference type="eggNOG" id="COG1385">
    <property type="taxonomic scope" value="Bacteria"/>
</dbReference>
<reference evidence="13 14" key="1">
    <citation type="journal article" date="2010" name="Stand. Genomic Sci.">
        <title>Complete genome sequence of Meiothermus silvanus type strain (VI-R2).</title>
        <authorList>
            <person name="Sikorski J."/>
            <person name="Tindall B.J."/>
            <person name="Lowry S."/>
            <person name="Lucas S."/>
            <person name="Nolan M."/>
            <person name="Copeland A."/>
            <person name="Glavina Del Rio T."/>
            <person name="Tice H."/>
            <person name="Cheng J.F."/>
            <person name="Han C."/>
            <person name="Pitluck S."/>
            <person name="Liolios K."/>
            <person name="Ivanova N."/>
            <person name="Mavromatis K."/>
            <person name="Mikhailova N."/>
            <person name="Pati A."/>
            <person name="Goodwin L."/>
            <person name="Chen A."/>
            <person name="Palaniappan K."/>
            <person name="Land M."/>
            <person name="Hauser L."/>
            <person name="Chang Y.J."/>
            <person name="Jeffries C.D."/>
            <person name="Rohde M."/>
            <person name="Goker M."/>
            <person name="Woyke T."/>
            <person name="Bristow J."/>
            <person name="Eisen J.A."/>
            <person name="Markowitz V."/>
            <person name="Hugenholtz P."/>
            <person name="Kyrpides N.C."/>
            <person name="Klenk H.P."/>
            <person name="Lapidus A."/>
        </authorList>
    </citation>
    <scope>NUCLEOTIDE SEQUENCE [LARGE SCALE GENOMIC DNA]</scope>
    <source>
        <strain evidence="14">ATCC 700542 / DSM 9946 / VI-R2</strain>
    </source>
</reference>
<evidence type="ECO:0000256" key="7">
    <source>
        <dbReference type="ARBA" id="ARBA00022691"/>
    </source>
</evidence>
<evidence type="ECO:0000256" key="8">
    <source>
        <dbReference type="ARBA" id="ARBA00025699"/>
    </source>
</evidence>
<evidence type="ECO:0000256" key="1">
    <source>
        <dbReference type="ARBA" id="ARBA00004496"/>
    </source>
</evidence>
<evidence type="ECO:0000256" key="6">
    <source>
        <dbReference type="ARBA" id="ARBA00022679"/>
    </source>
</evidence>
<keyword evidence="3 10" id="KW-0963">Cytoplasm</keyword>
<accession>D7BH18</accession>
<keyword evidence="14" id="KW-1185">Reference proteome</keyword>
<dbReference type="InterPro" id="IPR006700">
    <property type="entry name" value="RsmE"/>
</dbReference>